<dbReference type="EMBL" id="DS268491">
    <property type="protein sequence ID" value="EFP11555.1"/>
    <property type="molecule type" value="Genomic_DNA"/>
</dbReference>
<dbReference type="InterPro" id="IPR006818">
    <property type="entry name" value="ASF1-like"/>
</dbReference>
<sequence length="247" mass="28187">MASRVNIVRVDMLDNPAMFKDKFKLEITFEVYEHLQHDLKWELVYVGSGTSRDYDQVLDSALVGPVPVGRHKFVFDADHPDISKIPVDDIVGVSVLLLRCKYNEQEFINMGWFVANEYTDEELKENPPAQPIVEKLSRNIQTDKPRVTTFPIRWADEDPIPEPPADNNHLHAEAPVELNQAVQEIPDPVEHQRNEGLGPQERQNFRDNGGGDRRVEEAAALNPVDLAHLWQLHDQGQQMTPPTSEED</sequence>
<evidence type="ECO:0000313" key="9">
    <source>
        <dbReference type="Proteomes" id="UP000008281"/>
    </source>
</evidence>
<evidence type="ECO:0000256" key="6">
    <source>
        <dbReference type="ARBA" id="ARBA00023242"/>
    </source>
</evidence>
<dbReference type="InParanoid" id="E3MXE5"/>
<evidence type="ECO:0000256" key="5">
    <source>
        <dbReference type="ARBA" id="ARBA00023186"/>
    </source>
</evidence>
<comment type="similarity">
    <text evidence="2">Belongs to the ASF1 family.</text>
</comment>
<dbReference type="FunFam" id="2.60.40.1490:FF:000001">
    <property type="entry name" value="Histone chaperone ASF1"/>
    <property type="match status" value="1"/>
</dbReference>
<dbReference type="eggNOG" id="KOG3265">
    <property type="taxonomic scope" value="Eukaryota"/>
</dbReference>
<dbReference type="Pfam" id="PF04729">
    <property type="entry name" value="ASF1_hist_chap"/>
    <property type="match status" value="1"/>
</dbReference>
<feature type="compositionally biased region" description="Basic and acidic residues" evidence="7">
    <location>
        <begin position="203"/>
        <end position="217"/>
    </location>
</feature>
<dbReference type="PANTHER" id="PTHR12040:SF0">
    <property type="entry name" value="HISTONE CHAPERONE ASF1"/>
    <property type="match status" value="1"/>
</dbReference>
<dbReference type="OrthoDB" id="29755at2759"/>
<dbReference type="STRING" id="31234.E3MXE5"/>
<keyword evidence="6" id="KW-0539">Nucleus</keyword>
<evidence type="ECO:0000256" key="1">
    <source>
        <dbReference type="ARBA" id="ARBA00004123"/>
    </source>
</evidence>
<gene>
    <name evidence="8" type="ORF">CRE_28849</name>
</gene>
<dbReference type="GO" id="GO:0042393">
    <property type="term" value="F:histone binding"/>
    <property type="evidence" value="ECO:0007669"/>
    <property type="project" value="TreeGrafter"/>
</dbReference>
<evidence type="ECO:0000256" key="2">
    <source>
        <dbReference type="ARBA" id="ARBA00006051"/>
    </source>
</evidence>
<feature type="region of interest" description="Disordered" evidence="7">
    <location>
        <begin position="190"/>
        <end position="247"/>
    </location>
</feature>
<keyword evidence="3" id="KW-0805">Transcription regulation</keyword>
<reference evidence="8" key="1">
    <citation type="submission" date="2007-07" db="EMBL/GenBank/DDBJ databases">
        <title>PCAP assembly of the Caenorhabditis remanei genome.</title>
        <authorList>
            <consortium name="The Caenorhabditis remanei Sequencing Consortium"/>
            <person name="Wilson R.K."/>
        </authorList>
    </citation>
    <scope>NUCLEOTIDE SEQUENCE [LARGE SCALE GENOMIC DNA]</scope>
    <source>
        <strain evidence="8">PB4641</strain>
    </source>
</reference>
<dbReference type="HOGENOM" id="CLU_060354_0_1_1"/>
<evidence type="ECO:0000256" key="3">
    <source>
        <dbReference type="ARBA" id="ARBA00023015"/>
    </source>
</evidence>
<dbReference type="Proteomes" id="UP000008281">
    <property type="component" value="Unassembled WGS sequence"/>
</dbReference>
<dbReference type="OMA" id="DYADQEM"/>
<dbReference type="PANTHER" id="PTHR12040">
    <property type="entry name" value="ANTI-SILENCING PROTEIN 1"/>
    <property type="match status" value="1"/>
</dbReference>
<keyword evidence="4" id="KW-0804">Transcription</keyword>
<feature type="compositionally biased region" description="Polar residues" evidence="7">
    <location>
        <begin position="234"/>
        <end position="247"/>
    </location>
</feature>
<evidence type="ECO:0008006" key="10">
    <source>
        <dbReference type="Google" id="ProtNLM"/>
    </source>
</evidence>
<dbReference type="Gene3D" id="2.60.40.1490">
    <property type="entry name" value="Histone chaperone ASF1-like"/>
    <property type="match status" value="1"/>
</dbReference>
<name>E3MXE5_CAERE</name>
<dbReference type="AlphaFoldDB" id="E3MXE5"/>
<comment type="subcellular location">
    <subcellularLocation>
        <location evidence="1">Nucleus</location>
    </subcellularLocation>
</comment>
<evidence type="ECO:0000313" key="8">
    <source>
        <dbReference type="EMBL" id="EFP11555.1"/>
    </source>
</evidence>
<keyword evidence="9" id="KW-1185">Reference proteome</keyword>
<evidence type="ECO:0000256" key="4">
    <source>
        <dbReference type="ARBA" id="ARBA00023163"/>
    </source>
</evidence>
<dbReference type="GO" id="GO:0006335">
    <property type="term" value="P:DNA replication-dependent chromatin assembly"/>
    <property type="evidence" value="ECO:0007669"/>
    <property type="project" value="TreeGrafter"/>
</dbReference>
<accession>E3MXE5</accession>
<proteinExistence type="inferred from homology"/>
<dbReference type="SUPFAM" id="SSF101546">
    <property type="entry name" value="ASF1-like"/>
    <property type="match status" value="1"/>
</dbReference>
<organism evidence="9">
    <name type="scientific">Caenorhabditis remanei</name>
    <name type="common">Caenorhabditis vulgaris</name>
    <dbReference type="NCBI Taxonomy" id="31234"/>
    <lineage>
        <taxon>Eukaryota</taxon>
        <taxon>Metazoa</taxon>
        <taxon>Ecdysozoa</taxon>
        <taxon>Nematoda</taxon>
        <taxon>Chromadorea</taxon>
        <taxon>Rhabditida</taxon>
        <taxon>Rhabditina</taxon>
        <taxon>Rhabditomorpha</taxon>
        <taxon>Rhabditoidea</taxon>
        <taxon>Rhabditidae</taxon>
        <taxon>Peloderinae</taxon>
        <taxon>Caenorhabditis</taxon>
    </lineage>
</organism>
<protein>
    <recommendedName>
        <fullName evidence="10">Anti-silencing function protein 1</fullName>
    </recommendedName>
</protein>
<dbReference type="InterPro" id="IPR036747">
    <property type="entry name" value="ASF1-like_sf"/>
</dbReference>
<evidence type="ECO:0000256" key="7">
    <source>
        <dbReference type="SAM" id="MobiDB-lite"/>
    </source>
</evidence>
<dbReference type="GO" id="GO:0000785">
    <property type="term" value="C:chromatin"/>
    <property type="evidence" value="ECO:0007669"/>
    <property type="project" value="TreeGrafter"/>
</dbReference>
<keyword evidence="5" id="KW-0143">Chaperone</keyword>
<dbReference type="GO" id="GO:0005634">
    <property type="term" value="C:nucleus"/>
    <property type="evidence" value="ECO:0007669"/>
    <property type="project" value="UniProtKB-SubCell"/>
</dbReference>